<evidence type="ECO:0000256" key="7">
    <source>
        <dbReference type="SAM" id="Phobius"/>
    </source>
</evidence>
<name>A0ABD2QE99_9PLAT</name>
<evidence type="ECO:0000256" key="5">
    <source>
        <dbReference type="ARBA" id="ARBA00022989"/>
    </source>
</evidence>
<dbReference type="Pfam" id="PF01105">
    <property type="entry name" value="EMP24_GP25L"/>
    <property type="match status" value="1"/>
</dbReference>
<keyword evidence="3 7" id="KW-0812">Transmembrane</keyword>
<feature type="transmembrane region" description="Helical" evidence="7">
    <location>
        <begin position="154"/>
        <end position="176"/>
    </location>
</feature>
<organism evidence="9 10">
    <name type="scientific">Cichlidogyrus casuarinus</name>
    <dbReference type="NCBI Taxonomy" id="1844966"/>
    <lineage>
        <taxon>Eukaryota</taxon>
        <taxon>Metazoa</taxon>
        <taxon>Spiralia</taxon>
        <taxon>Lophotrochozoa</taxon>
        <taxon>Platyhelminthes</taxon>
        <taxon>Monogenea</taxon>
        <taxon>Monopisthocotylea</taxon>
        <taxon>Dactylogyridea</taxon>
        <taxon>Ancyrocephalidae</taxon>
        <taxon>Cichlidogyrus</taxon>
    </lineage>
</organism>
<evidence type="ECO:0000256" key="6">
    <source>
        <dbReference type="ARBA" id="ARBA00023136"/>
    </source>
</evidence>
<dbReference type="InterPro" id="IPR009038">
    <property type="entry name" value="GOLD_dom"/>
</dbReference>
<dbReference type="AlphaFoldDB" id="A0ABD2QE99"/>
<keyword evidence="6 7" id="KW-0472">Membrane</keyword>
<protein>
    <submittedName>
        <fullName evidence="9">Transmembrane emp24 domain-containing protein 2</fullName>
    </submittedName>
</protein>
<sequence>MYCSFLRFKLRIVGEKATLVYESATNDDSLFPEVIVRQYNSLIQAQVIEPNGKELFKETGKKDSSKEIIAQVTGDHQYCFKNPPRINTQDLFFDFITEHRIPNVQQTYDKSHNDLIDMTTQLANEIYKVQTEMSFLEVRDQIHKQVNESTNFRVVLWAAFEAIIIIVMSIGQVFYLKRFFEVRRMI</sequence>
<dbReference type="GO" id="GO:0016020">
    <property type="term" value="C:membrane"/>
    <property type="evidence" value="ECO:0007669"/>
    <property type="project" value="UniProtKB-SubCell"/>
</dbReference>
<feature type="domain" description="GOLD" evidence="8">
    <location>
        <begin position="7"/>
        <end position="181"/>
    </location>
</feature>
<comment type="similarity">
    <text evidence="2">Belongs to the EMP24/GP25L family.</text>
</comment>
<comment type="caution">
    <text evidence="9">The sequence shown here is derived from an EMBL/GenBank/DDBJ whole genome shotgun (WGS) entry which is preliminary data.</text>
</comment>
<evidence type="ECO:0000259" key="8">
    <source>
        <dbReference type="SMART" id="SM01190"/>
    </source>
</evidence>
<dbReference type="EMBL" id="JBJKFK010000321">
    <property type="protein sequence ID" value="KAL3317839.1"/>
    <property type="molecule type" value="Genomic_DNA"/>
</dbReference>
<proteinExistence type="inferred from homology"/>
<evidence type="ECO:0000256" key="4">
    <source>
        <dbReference type="ARBA" id="ARBA00022729"/>
    </source>
</evidence>
<evidence type="ECO:0000256" key="1">
    <source>
        <dbReference type="ARBA" id="ARBA00004479"/>
    </source>
</evidence>
<dbReference type="InterPro" id="IPR015720">
    <property type="entry name" value="Emp24-like"/>
</dbReference>
<evidence type="ECO:0000313" key="9">
    <source>
        <dbReference type="EMBL" id="KAL3317839.1"/>
    </source>
</evidence>
<dbReference type="SMART" id="SM01190">
    <property type="entry name" value="EMP24_GP25L"/>
    <property type="match status" value="1"/>
</dbReference>
<keyword evidence="4" id="KW-0732">Signal</keyword>
<reference evidence="9 10" key="1">
    <citation type="submission" date="2024-11" db="EMBL/GenBank/DDBJ databases">
        <title>Adaptive evolution of stress response genes in parasites aligns with host niche diversity.</title>
        <authorList>
            <person name="Hahn C."/>
            <person name="Resl P."/>
        </authorList>
    </citation>
    <scope>NUCLEOTIDE SEQUENCE [LARGE SCALE GENOMIC DNA]</scope>
    <source>
        <strain evidence="9">EGGRZ-B1_66</strain>
        <tissue evidence="9">Body</tissue>
    </source>
</reference>
<evidence type="ECO:0000256" key="2">
    <source>
        <dbReference type="ARBA" id="ARBA00007104"/>
    </source>
</evidence>
<gene>
    <name evidence="9" type="primary">TMED2</name>
    <name evidence="9" type="ORF">Ciccas_003502</name>
</gene>
<keyword evidence="5 7" id="KW-1133">Transmembrane helix</keyword>
<dbReference type="Proteomes" id="UP001626550">
    <property type="component" value="Unassembled WGS sequence"/>
</dbReference>
<keyword evidence="10" id="KW-1185">Reference proteome</keyword>
<comment type="subcellular location">
    <subcellularLocation>
        <location evidence="1">Membrane</location>
        <topology evidence="1">Single-pass type I membrane protein</topology>
    </subcellularLocation>
</comment>
<dbReference type="PANTHER" id="PTHR22811">
    <property type="entry name" value="TRANSMEMBRANE EMP24 DOMAIN-CONTAINING PROTEIN"/>
    <property type="match status" value="1"/>
</dbReference>
<accession>A0ABD2QE99</accession>
<evidence type="ECO:0000313" key="10">
    <source>
        <dbReference type="Proteomes" id="UP001626550"/>
    </source>
</evidence>
<evidence type="ECO:0000256" key="3">
    <source>
        <dbReference type="ARBA" id="ARBA00022692"/>
    </source>
</evidence>